<gene>
    <name evidence="2" type="ORF">SCP_0212400</name>
</gene>
<organism evidence="2 3">
    <name type="scientific">Sparassis crispa</name>
    <dbReference type="NCBI Taxonomy" id="139825"/>
    <lineage>
        <taxon>Eukaryota</taxon>
        <taxon>Fungi</taxon>
        <taxon>Dikarya</taxon>
        <taxon>Basidiomycota</taxon>
        <taxon>Agaricomycotina</taxon>
        <taxon>Agaricomycetes</taxon>
        <taxon>Polyporales</taxon>
        <taxon>Sparassidaceae</taxon>
        <taxon>Sparassis</taxon>
    </lineage>
</organism>
<dbReference type="Proteomes" id="UP000287166">
    <property type="component" value="Unassembled WGS sequence"/>
</dbReference>
<feature type="compositionally biased region" description="Basic and acidic residues" evidence="1">
    <location>
        <begin position="710"/>
        <end position="721"/>
    </location>
</feature>
<feature type="compositionally biased region" description="Acidic residues" evidence="1">
    <location>
        <begin position="805"/>
        <end position="821"/>
    </location>
</feature>
<comment type="caution">
    <text evidence="2">The sequence shown here is derived from an EMBL/GenBank/DDBJ whole genome shotgun (WGS) entry which is preliminary data.</text>
</comment>
<dbReference type="OrthoDB" id="2563191at2759"/>
<sequence length="850" mass="92568">MGSTSQQQGYACRCLNVRVLPLPPPGQPPTVDNDYDSVYVDDDGLSVAHLQLTLRSRTRPVQEKSGETTRSTRYTSLTCLLCQTPVYRVHQIVHPDVEEAEGPVLPTDDWAEQDMLKSTSGWIEVYKGCLTRECISQAENSPEYSKLFSVLLPPELPGSAPAGDSEPPYKSLPQQSGPHLPPLPPLFAPPPFSPADPVFSHLSSIAAAESENIRNGAEEYIANVTQEKVAEVQAADLDLKHKVELLWSKFRETVDKFEGKVNGIAPHSTSRRRRSSVRRPGHGADPIPVEASSVRINDFVPIHDLHPRTSAAAAFPKVASALSASLATSSFHYPHAHRERDASGSSPSPSRSSVTRVKTPSIASSRTAASATNGEGSSILEAFRRNMDESKDIATSFQYVMNMETMMEGVRGRQDSNSHTVDLSVVEGNQAAESSAAAVVRARSPKAGKSSIKKPKDEERPVEPTQDVPPPSTNGKAEDGHPEGSTDKGKRKVTFVVKPEVTIIDGEAQPQEAVKEADEVIFDMEGEGGERKDTGPVLDPSSPLSPKSPTPDSPRAPKRPPRARKSNDFGPVSFAALRPASLPTYSTVPPPPRLREEPAPAATPRPQAMRESLLVPPDGSRQVNGNHDVIANGKEDSDDEENFGLQEAEILRLVAASTPSHRGAWKKNSKAWQLFVNRSERRMRDADPEAIAEEEESASSVEYTSPGTRYTERPEDEHVLEYGDDDGQDDERWSSHRGVASSLPIPIDRSGFGLPSYQLKTSLSDRPGVLVPALHKVSSAAMRKAAYAERDRSRSIDPGALDCIMDEDEEEEEEDDGDDLEAGSRGRQRALQILKARSELPPAGMWRSLA</sequence>
<dbReference type="EMBL" id="BFAD01000002">
    <property type="protein sequence ID" value="GBE80038.1"/>
    <property type="molecule type" value="Genomic_DNA"/>
</dbReference>
<keyword evidence="2" id="KW-0472">Membrane</keyword>
<feature type="compositionally biased region" description="Basic residues" evidence="1">
    <location>
        <begin position="269"/>
        <end position="281"/>
    </location>
</feature>
<dbReference type="AlphaFoldDB" id="A0A401GCX4"/>
<evidence type="ECO:0000256" key="1">
    <source>
        <dbReference type="SAM" id="MobiDB-lite"/>
    </source>
</evidence>
<dbReference type="GeneID" id="38776955"/>
<feature type="compositionally biased region" description="Low complexity" evidence="1">
    <location>
        <begin position="343"/>
        <end position="372"/>
    </location>
</feature>
<dbReference type="InParanoid" id="A0A401GCX4"/>
<accession>A0A401GCX4</accession>
<evidence type="ECO:0000313" key="3">
    <source>
        <dbReference type="Proteomes" id="UP000287166"/>
    </source>
</evidence>
<feature type="region of interest" description="Disordered" evidence="1">
    <location>
        <begin position="805"/>
        <end position="828"/>
    </location>
</feature>
<name>A0A401GCX4_9APHY</name>
<feature type="compositionally biased region" description="Pro residues" evidence="1">
    <location>
        <begin position="179"/>
        <end position="188"/>
    </location>
</feature>
<feature type="region of interest" description="Disordered" evidence="1">
    <location>
        <begin position="155"/>
        <end position="188"/>
    </location>
</feature>
<feature type="compositionally biased region" description="Acidic residues" evidence="1">
    <location>
        <begin position="688"/>
        <end position="697"/>
    </location>
</feature>
<dbReference type="STRING" id="139825.A0A401GCX4"/>
<feature type="compositionally biased region" description="Low complexity" evidence="1">
    <location>
        <begin position="536"/>
        <end position="545"/>
    </location>
</feature>
<feature type="region of interest" description="Disordered" evidence="1">
    <location>
        <begin position="436"/>
        <end position="641"/>
    </location>
</feature>
<proteinExistence type="predicted"/>
<reference evidence="2 3" key="1">
    <citation type="journal article" date="2018" name="Sci. Rep.">
        <title>Genome sequence of the cauliflower mushroom Sparassis crispa (Hanabiratake) and its association with beneficial usage.</title>
        <authorList>
            <person name="Kiyama R."/>
            <person name="Furutani Y."/>
            <person name="Kawaguchi K."/>
            <person name="Nakanishi T."/>
        </authorList>
    </citation>
    <scope>NUCLEOTIDE SEQUENCE [LARGE SCALE GENOMIC DNA]</scope>
</reference>
<feature type="region of interest" description="Disordered" evidence="1">
    <location>
        <begin position="262"/>
        <end position="290"/>
    </location>
</feature>
<protein>
    <submittedName>
        <fullName evidence="2">Cleft lip and palate transmembrane protein</fullName>
    </submittedName>
</protein>
<keyword evidence="2" id="KW-0812">Transmembrane</keyword>
<dbReference type="RefSeq" id="XP_027610951.1">
    <property type="nucleotide sequence ID" value="XM_027755150.1"/>
</dbReference>
<feature type="region of interest" description="Disordered" evidence="1">
    <location>
        <begin position="335"/>
        <end position="374"/>
    </location>
</feature>
<keyword evidence="3" id="KW-1185">Reference proteome</keyword>
<evidence type="ECO:0000313" key="2">
    <source>
        <dbReference type="EMBL" id="GBE80038.1"/>
    </source>
</evidence>
<feature type="compositionally biased region" description="Basic and acidic residues" evidence="1">
    <location>
        <begin position="476"/>
        <end position="488"/>
    </location>
</feature>
<feature type="region of interest" description="Disordered" evidence="1">
    <location>
        <begin position="682"/>
        <end position="745"/>
    </location>
</feature>